<reference evidence="1" key="1">
    <citation type="submission" date="2024-01" db="EMBL/GenBank/DDBJ databases">
        <title>Bank of Algae and Cyanobacteria of the Azores (BACA) strain genomes.</title>
        <authorList>
            <person name="Luz R."/>
            <person name="Cordeiro R."/>
            <person name="Fonseca A."/>
            <person name="Goncalves V."/>
        </authorList>
    </citation>
    <scope>NUCLEOTIDE SEQUENCE</scope>
    <source>
        <strain evidence="1">BACA0141</strain>
    </source>
</reference>
<accession>A0AAW9Q658</accession>
<name>A0AAW9Q658_9CYAN</name>
<evidence type="ECO:0000313" key="2">
    <source>
        <dbReference type="Proteomes" id="UP001333818"/>
    </source>
</evidence>
<dbReference type="AlphaFoldDB" id="A0AAW9Q658"/>
<evidence type="ECO:0000313" key="1">
    <source>
        <dbReference type="EMBL" id="MEE3720003.1"/>
    </source>
</evidence>
<dbReference type="EMBL" id="JAZBJZ010000204">
    <property type="protein sequence ID" value="MEE3720003.1"/>
    <property type="molecule type" value="Genomic_DNA"/>
</dbReference>
<organism evidence="1 2">
    <name type="scientific">Tumidithrix elongata BACA0141</name>
    <dbReference type="NCBI Taxonomy" id="2716417"/>
    <lineage>
        <taxon>Bacteria</taxon>
        <taxon>Bacillati</taxon>
        <taxon>Cyanobacteriota</taxon>
        <taxon>Cyanophyceae</taxon>
        <taxon>Pseudanabaenales</taxon>
        <taxon>Pseudanabaenaceae</taxon>
        <taxon>Tumidithrix</taxon>
        <taxon>Tumidithrix elongata</taxon>
    </lineage>
</organism>
<keyword evidence="2" id="KW-1185">Reference proteome</keyword>
<proteinExistence type="predicted"/>
<gene>
    <name evidence="1" type="ORF">V2H45_25015</name>
</gene>
<comment type="caution">
    <text evidence="1">The sequence shown here is derived from an EMBL/GenBank/DDBJ whole genome shotgun (WGS) entry which is preliminary data.</text>
</comment>
<sequence length="104" mass="12172">MSRSRIQIVPHLDSSQLNQRYQDCQEPKKKNYWQIIQLLSRTDMPMTTEQVAETMGVSTDWIRKLARRYNRLGPIAIADNHQHKYNRKGLSLGYGDRVNVVKVS</sequence>
<dbReference type="RefSeq" id="WP_330486442.1">
    <property type="nucleotide sequence ID" value="NZ_JAZBJZ010000204.1"/>
</dbReference>
<protein>
    <submittedName>
        <fullName evidence="1">Helix-turn-helix domain-containing protein</fullName>
    </submittedName>
</protein>
<dbReference type="Proteomes" id="UP001333818">
    <property type="component" value="Unassembled WGS sequence"/>
</dbReference>
<dbReference type="Pfam" id="PF13551">
    <property type="entry name" value="HTH_29"/>
    <property type="match status" value="1"/>
</dbReference>